<keyword evidence="2" id="KW-1185">Reference proteome</keyword>
<reference evidence="2" key="1">
    <citation type="journal article" date="2015" name="Genome Announc.">
        <title>Complete Genome Sequence of Herbaspirillum hiltneri N3 (DSM 17495), Isolated from Surface-Sterilized Wheat Roots.</title>
        <authorList>
            <person name="Guizelini D."/>
            <person name="Saizaki P.M."/>
            <person name="Coimbra N.A."/>
            <person name="Weiss V.A."/>
            <person name="Faoro H."/>
            <person name="Sfeir M.Z."/>
            <person name="Baura V.A."/>
            <person name="Monteiro R.A."/>
            <person name="Chubatsu L.S."/>
            <person name="Souza E.M."/>
            <person name="Cruz L.M."/>
            <person name="Pedrosa F.O."/>
            <person name="Raittz R.T."/>
            <person name="Marchaukoski J.N."/>
            <person name="Steffens M.B."/>
        </authorList>
    </citation>
    <scope>NUCLEOTIDE SEQUENCE [LARGE SCALE GENOMIC DNA]</scope>
    <source>
        <strain evidence="2">N3</strain>
    </source>
</reference>
<name>A0ABM5V3K9_9BURK</name>
<dbReference type="EMBL" id="CP011409">
    <property type="protein sequence ID" value="AKZ64161.1"/>
    <property type="molecule type" value="Genomic_DNA"/>
</dbReference>
<organism evidence="1 2">
    <name type="scientific">Herbaspirillum hiltneri N3</name>
    <dbReference type="NCBI Taxonomy" id="1262470"/>
    <lineage>
        <taxon>Bacteria</taxon>
        <taxon>Pseudomonadati</taxon>
        <taxon>Pseudomonadota</taxon>
        <taxon>Betaproteobacteria</taxon>
        <taxon>Burkholderiales</taxon>
        <taxon>Oxalobacteraceae</taxon>
        <taxon>Herbaspirillum</taxon>
    </lineage>
</organism>
<dbReference type="Proteomes" id="UP000063429">
    <property type="component" value="Chromosome"/>
</dbReference>
<evidence type="ECO:0000313" key="2">
    <source>
        <dbReference type="Proteomes" id="UP000063429"/>
    </source>
</evidence>
<protein>
    <submittedName>
        <fullName evidence="1">Uncharacterized protein</fullName>
    </submittedName>
</protein>
<proteinExistence type="predicted"/>
<gene>
    <name evidence="1" type="ORF">F506_17160</name>
</gene>
<accession>A0ABM5V3K9</accession>
<evidence type="ECO:0000313" key="1">
    <source>
        <dbReference type="EMBL" id="AKZ64161.1"/>
    </source>
</evidence>
<sequence>MQLQLSSDLLACFADQTGNGWGQLCADAFPVSQAVLSDTEGFFLTGCNRVVETQTLDKATVAAIARISCNDVEEWALLGASTS</sequence>